<dbReference type="CDD" id="cd01992">
    <property type="entry name" value="TilS_N"/>
    <property type="match status" value="1"/>
</dbReference>
<evidence type="ECO:0000259" key="8">
    <source>
        <dbReference type="Pfam" id="PF01171"/>
    </source>
</evidence>
<evidence type="ECO:0000256" key="4">
    <source>
        <dbReference type="ARBA" id="ARBA00022840"/>
    </source>
</evidence>
<sequence length="352" mass="39180">MGTEKPYRNAMQRLERALVNSWAPSEWTAVPLLVAVSGGADSVALLIALTNVHRKQSGKGPLTVAHYNHALRSEASDQDALFVQRLANKLGWPCVSTKGSGPPAADEASLRNLRYDFLASLAHQIGARFVVTGHTQEDNVETVLHHLFRGTGPAGLGGVPRTRDLAEDVLLIRPLLNVPKSNLREALTEIGQEWREDATNQESIWKRNWLRNQLLPQIETEYPGASDRIAALIDQQQTLLLGLEQRACQWTDAYITAQQNAIVIQRPGDDDRFSSMHDHQAIRIHALRGLWDQQGWQRQAMARQHWERLSEVLGHQAAETFDLPGGVRASAREGGPLELQRPTNLASPSRQE</sequence>
<dbReference type="EC" id="6.3.4.19" evidence="6"/>
<gene>
    <name evidence="6 9" type="primary">tilS</name>
    <name evidence="9" type="ORF">FF011L_54080</name>
</gene>
<dbReference type="HAMAP" id="MF_01161">
    <property type="entry name" value="tRNA_Ile_lys_synt"/>
    <property type="match status" value="1"/>
</dbReference>
<comment type="domain">
    <text evidence="6">The N-terminal region contains the highly conserved SGGXDS motif, predicted to be a P-loop motif involved in ATP binding.</text>
</comment>
<name>A0A517MNY8_9BACT</name>
<keyword evidence="1 6" id="KW-0436">Ligase</keyword>
<feature type="region of interest" description="Disordered" evidence="7">
    <location>
        <begin position="324"/>
        <end position="352"/>
    </location>
</feature>
<keyword evidence="10" id="KW-1185">Reference proteome</keyword>
<dbReference type="SUPFAM" id="SSF52402">
    <property type="entry name" value="Adenine nucleotide alpha hydrolases-like"/>
    <property type="match status" value="1"/>
</dbReference>
<keyword evidence="2 6" id="KW-0819">tRNA processing</keyword>
<dbReference type="OrthoDB" id="9807403at2"/>
<dbReference type="PANTHER" id="PTHR43033:SF1">
    <property type="entry name" value="TRNA(ILE)-LYSIDINE SYNTHASE-RELATED"/>
    <property type="match status" value="1"/>
</dbReference>
<feature type="compositionally biased region" description="Polar residues" evidence="7">
    <location>
        <begin position="341"/>
        <end position="352"/>
    </location>
</feature>
<feature type="binding site" evidence="6">
    <location>
        <begin position="37"/>
        <end position="42"/>
    </location>
    <ligand>
        <name>ATP</name>
        <dbReference type="ChEBI" id="CHEBI:30616"/>
    </ligand>
</feature>
<dbReference type="PANTHER" id="PTHR43033">
    <property type="entry name" value="TRNA(ILE)-LYSIDINE SYNTHASE-RELATED"/>
    <property type="match status" value="1"/>
</dbReference>
<feature type="domain" description="tRNA(Ile)-lysidine/2-thiocytidine synthase N-terminal" evidence="8">
    <location>
        <begin position="32"/>
        <end position="213"/>
    </location>
</feature>
<accession>A0A517MNY8</accession>
<keyword evidence="4 6" id="KW-0067">ATP-binding</keyword>
<evidence type="ECO:0000256" key="7">
    <source>
        <dbReference type="SAM" id="MobiDB-lite"/>
    </source>
</evidence>
<evidence type="ECO:0000256" key="5">
    <source>
        <dbReference type="ARBA" id="ARBA00048539"/>
    </source>
</evidence>
<dbReference type="AlphaFoldDB" id="A0A517MNY8"/>
<dbReference type="InterPro" id="IPR011063">
    <property type="entry name" value="TilS/TtcA_N"/>
</dbReference>
<keyword evidence="6" id="KW-0963">Cytoplasm</keyword>
<comment type="similarity">
    <text evidence="6">Belongs to the tRNA(Ile)-lysidine synthase family.</text>
</comment>
<dbReference type="GO" id="GO:0005737">
    <property type="term" value="C:cytoplasm"/>
    <property type="evidence" value="ECO:0007669"/>
    <property type="project" value="UniProtKB-SubCell"/>
</dbReference>
<comment type="subcellular location">
    <subcellularLocation>
        <location evidence="6">Cytoplasm</location>
    </subcellularLocation>
</comment>
<organism evidence="9 10">
    <name type="scientific">Roseimaritima multifibrata</name>
    <dbReference type="NCBI Taxonomy" id="1930274"/>
    <lineage>
        <taxon>Bacteria</taxon>
        <taxon>Pseudomonadati</taxon>
        <taxon>Planctomycetota</taxon>
        <taxon>Planctomycetia</taxon>
        <taxon>Pirellulales</taxon>
        <taxon>Pirellulaceae</taxon>
        <taxon>Roseimaritima</taxon>
    </lineage>
</organism>
<reference evidence="9 10" key="1">
    <citation type="submission" date="2019-02" db="EMBL/GenBank/DDBJ databases">
        <title>Deep-cultivation of Planctomycetes and their phenomic and genomic characterization uncovers novel biology.</title>
        <authorList>
            <person name="Wiegand S."/>
            <person name="Jogler M."/>
            <person name="Boedeker C."/>
            <person name="Pinto D."/>
            <person name="Vollmers J."/>
            <person name="Rivas-Marin E."/>
            <person name="Kohn T."/>
            <person name="Peeters S.H."/>
            <person name="Heuer A."/>
            <person name="Rast P."/>
            <person name="Oberbeckmann S."/>
            <person name="Bunk B."/>
            <person name="Jeske O."/>
            <person name="Meyerdierks A."/>
            <person name="Storesund J.E."/>
            <person name="Kallscheuer N."/>
            <person name="Luecker S."/>
            <person name="Lage O.M."/>
            <person name="Pohl T."/>
            <person name="Merkel B.J."/>
            <person name="Hornburger P."/>
            <person name="Mueller R.-W."/>
            <person name="Bruemmer F."/>
            <person name="Labrenz M."/>
            <person name="Spormann A.M."/>
            <person name="Op den Camp H."/>
            <person name="Overmann J."/>
            <person name="Amann R."/>
            <person name="Jetten M.S.M."/>
            <person name="Mascher T."/>
            <person name="Medema M.H."/>
            <person name="Devos D.P."/>
            <person name="Kaster A.-K."/>
            <person name="Ovreas L."/>
            <person name="Rohde M."/>
            <person name="Galperin M.Y."/>
            <person name="Jogler C."/>
        </authorList>
    </citation>
    <scope>NUCLEOTIDE SEQUENCE [LARGE SCALE GENOMIC DNA]</scope>
    <source>
        <strain evidence="9 10">FF011L</strain>
    </source>
</reference>
<proteinExistence type="inferred from homology"/>
<evidence type="ECO:0000313" key="10">
    <source>
        <dbReference type="Proteomes" id="UP000320672"/>
    </source>
</evidence>
<dbReference type="Gene3D" id="3.40.50.620">
    <property type="entry name" value="HUPs"/>
    <property type="match status" value="1"/>
</dbReference>
<dbReference type="Pfam" id="PF01171">
    <property type="entry name" value="ATP_bind_3"/>
    <property type="match status" value="1"/>
</dbReference>
<dbReference type="GO" id="GO:0032267">
    <property type="term" value="F:tRNA(Ile)-lysidine synthase activity"/>
    <property type="evidence" value="ECO:0007669"/>
    <property type="project" value="UniProtKB-EC"/>
</dbReference>
<dbReference type="InterPro" id="IPR012094">
    <property type="entry name" value="tRNA_Ile_lys_synt"/>
</dbReference>
<evidence type="ECO:0000256" key="6">
    <source>
        <dbReference type="HAMAP-Rule" id="MF_01161"/>
    </source>
</evidence>
<evidence type="ECO:0000256" key="1">
    <source>
        <dbReference type="ARBA" id="ARBA00022598"/>
    </source>
</evidence>
<comment type="catalytic activity">
    <reaction evidence="5 6">
        <text>cytidine(34) in tRNA(Ile2) + L-lysine + ATP = lysidine(34) in tRNA(Ile2) + AMP + diphosphate + H(+)</text>
        <dbReference type="Rhea" id="RHEA:43744"/>
        <dbReference type="Rhea" id="RHEA-COMP:10625"/>
        <dbReference type="Rhea" id="RHEA-COMP:10670"/>
        <dbReference type="ChEBI" id="CHEBI:15378"/>
        <dbReference type="ChEBI" id="CHEBI:30616"/>
        <dbReference type="ChEBI" id="CHEBI:32551"/>
        <dbReference type="ChEBI" id="CHEBI:33019"/>
        <dbReference type="ChEBI" id="CHEBI:82748"/>
        <dbReference type="ChEBI" id="CHEBI:83665"/>
        <dbReference type="ChEBI" id="CHEBI:456215"/>
        <dbReference type="EC" id="6.3.4.19"/>
    </reaction>
</comment>
<dbReference type="Proteomes" id="UP000320672">
    <property type="component" value="Chromosome"/>
</dbReference>
<dbReference type="EMBL" id="CP036262">
    <property type="protein sequence ID" value="QDS96596.1"/>
    <property type="molecule type" value="Genomic_DNA"/>
</dbReference>
<dbReference type="GO" id="GO:0006400">
    <property type="term" value="P:tRNA modification"/>
    <property type="evidence" value="ECO:0007669"/>
    <property type="project" value="UniProtKB-UniRule"/>
</dbReference>
<keyword evidence="3 6" id="KW-0547">Nucleotide-binding</keyword>
<evidence type="ECO:0000256" key="2">
    <source>
        <dbReference type="ARBA" id="ARBA00022694"/>
    </source>
</evidence>
<dbReference type="InterPro" id="IPR014729">
    <property type="entry name" value="Rossmann-like_a/b/a_fold"/>
</dbReference>
<comment type="function">
    <text evidence="6">Ligates lysine onto the cytidine present at position 34 of the AUA codon-specific tRNA(Ile) that contains the anticodon CAU, in an ATP-dependent manner. Cytidine is converted to lysidine, thus changing the amino acid specificity of the tRNA from methionine to isoleucine.</text>
</comment>
<dbReference type="NCBIfam" id="TIGR02432">
    <property type="entry name" value="lysidine_TilS_N"/>
    <property type="match status" value="1"/>
</dbReference>
<dbReference type="InterPro" id="IPR012795">
    <property type="entry name" value="tRNA_Ile_lys_synt_N"/>
</dbReference>
<dbReference type="GO" id="GO:0005524">
    <property type="term" value="F:ATP binding"/>
    <property type="evidence" value="ECO:0007669"/>
    <property type="project" value="UniProtKB-UniRule"/>
</dbReference>
<evidence type="ECO:0000256" key="3">
    <source>
        <dbReference type="ARBA" id="ARBA00022741"/>
    </source>
</evidence>
<dbReference type="KEGG" id="rml:FF011L_54080"/>
<protein>
    <recommendedName>
        <fullName evidence="6">tRNA(Ile)-lysidine synthase</fullName>
        <ecNumber evidence="6">6.3.4.19</ecNumber>
    </recommendedName>
    <alternativeName>
        <fullName evidence="6">tRNA(Ile)-2-lysyl-cytidine synthase</fullName>
    </alternativeName>
    <alternativeName>
        <fullName evidence="6">tRNA(Ile)-lysidine synthetase</fullName>
    </alternativeName>
</protein>
<evidence type="ECO:0000313" key="9">
    <source>
        <dbReference type="EMBL" id="QDS96596.1"/>
    </source>
</evidence>